<dbReference type="GO" id="GO:0016208">
    <property type="term" value="F:AMP binding"/>
    <property type="evidence" value="ECO:0007669"/>
    <property type="project" value="TreeGrafter"/>
</dbReference>
<accession>A0A655JE05</accession>
<dbReference type="InterPro" id="IPR029057">
    <property type="entry name" value="PRTase-like"/>
</dbReference>
<gene>
    <name evidence="11" type="primary">apt</name>
    <name evidence="11" type="ORF">ERS007720_03264</name>
</gene>
<dbReference type="GO" id="GO:0044209">
    <property type="term" value="P:AMP salvage"/>
    <property type="evidence" value="ECO:0007669"/>
    <property type="project" value="TreeGrafter"/>
</dbReference>
<dbReference type="PANTHER" id="PTHR32315:SF3">
    <property type="entry name" value="ADENINE PHOSPHORIBOSYLTRANSFERASE"/>
    <property type="match status" value="1"/>
</dbReference>
<comment type="similarity">
    <text evidence="4">Belongs to the purine/pyrimidine phosphoribosyltransferase family.</text>
</comment>
<feature type="domain" description="Phosphoribosyltransferase" evidence="10">
    <location>
        <begin position="20"/>
        <end position="64"/>
    </location>
</feature>
<dbReference type="GO" id="GO:0006168">
    <property type="term" value="P:adenine salvage"/>
    <property type="evidence" value="ECO:0007669"/>
    <property type="project" value="TreeGrafter"/>
</dbReference>
<dbReference type="GO" id="GO:0006166">
    <property type="term" value="P:purine ribonucleoside salvage"/>
    <property type="evidence" value="ECO:0007669"/>
    <property type="project" value="UniProtKB-KW"/>
</dbReference>
<dbReference type="InterPro" id="IPR050054">
    <property type="entry name" value="UPRTase/APRTase"/>
</dbReference>
<dbReference type="EC" id="2.4.2.7" evidence="5"/>
<reference evidence="11 12" key="1">
    <citation type="submission" date="2015-03" db="EMBL/GenBank/DDBJ databases">
        <authorList>
            <consortium name="Pathogen Informatics"/>
        </authorList>
    </citation>
    <scope>NUCLEOTIDE SEQUENCE [LARGE SCALE GENOMIC DNA]</scope>
    <source>
        <strain evidence="11 12">M09401471</strain>
    </source>
</reference>
<sequence length="85" mass="8788">MLSEEYYREYGAATLEILAEGIEVAGRRVVIIDDVLATGGTIGATRRLLERGGANVAGAAVVVELAGLSGRAALAPLPVHSLSRL</sequence>
<organism evidence="11 12">
    <name type="scientific">Mycobacterium tuberculosis</name>
    <dbReference type="NCBI Taxonomy" id="1773"/>
    <lineage>
        <taxon>Bacteria</taxon>
        <taxon>Bacillati</taxon>
        <taxon>Actinomycetota</taxon>
        <taxon>Actinomycetes</taxon>
        <taxon>Mycobacteriales</taxon>
        <taxon>Mycobacteriaceae</taxon>
        <taxon>Mycobacterium</taxon>
        <taxon>Mycobacterium tuberculosis complex</taxon>
    </lineage>
</organism>
<evidence type="ECO:0000256" key="9">
    <source>
        <dbReference type="ARBA" id="ARBA00022726"/>
    </source>
</evidence>
<evidence type="ECO:0000256" key="6">
    <source>
        <dbReference type="ARBA" id="ARBA00022490"/>
    </source>
</evidence>
<comment type="subcellular location">
    <subcellularLocation>
        <location evidence="2">Cytoplasm</location>
    </subcellularLocation>
</comment>
<proteinExistence type="inferred from homology"/>
<dbReference type="InterPro" id="IPR000836">
    <property type="entry name" value="PRTase_dom"/>
</dbReference>
<keyword evidence="7 11" id="KW-0328">Glycosyltransferase</keyword>
<dbReference type="GO" id="GO:0002055">
    <property type="term" value="F:adenine binding"/>
    <property type="evidence" value="ECO:0007669"/>
    <property type="project" value="TreeGrafter"/>
</dbReference>
<evidence type="ECO:0000256" key="7">
    <source>
        <dbReference type="ARBA" id="ARBA00022676"/>
    </source>
</evidence>
<dbReference type="Gene3D" id="3.40.50.2020">
    <property type="match status" value="1"/>
</dbReference>
<dbReference type="Proteomes" id="UP000044938">
    <property type="component" value="Unassembled WGS sequence"/>
</dbReference>
<keyword evidence="8 11" id="KW-0808">Transferase</keyword>
<dbReference type="AlphaFoldDB" id="A0A655JE05"/>
<evidence type="ECO:0000256" key="1">
    <source>
        <dbReference type="ARBA" id="ARBA00000868"/>
    </source>
</evidence>
<dbReference type="Pfam" id="PF00156">
    <property type="entry name" value="Pribosyltran"/>
    <property type="match status" value="1"/>
</dbReference>
<evidence type="ECO:0000256" key="4">
    <source>
        <dbReference type="ARBA" id="ARBA00008391"/>
    </source>
</evidence>
<evidence type="ECO:0000256" key="2">
    <source>
        <dbReference type="ARBA" id="ARBA00004496"/>
    </source>
</evidence>
<dbReference type="CDD" id="cd06223">
    <property type="entry name" value="PRTases_typeI"/>
    <property type="match status" value="1"/>
</dbReference>
<comment type="pathway">
    <text evidence="3">Purine metabolism; AMP biosynthesis via salvage pathway; AMP from adenine: step 1/1.</text>
</comment>
<dbReference type="PANTHER" id="PTHR32315">
    <property type="entry name" value="ADENINE PHOSPHORIBOSYLTRANSFERASE"/>
    <property type="match status" value="1"/>
</dbReference>
<keyword evidence="6" id="KW-0963">Cytoplasm</keyword>
<keyword evidence="9" id="KW-0660">Purine salvage</keyword>
<evidence type="ECO:0000256" key="8">
    <source>
        <dbReference type="ARBA" id="ARBA00022679"/>
    </source>
</evidence>
<evidence type="ECO:0000256" key="5">
    <source>
        <dbReference type="ARBA" id="ARBA00011893"/>
    </source>
</evidence>
<protein>
    <recommendedName>
        <fullName evidence="5">adenine phosphoribosyltransferase</fullName>
        <ecNumber evidence="5">2.4.2.7</ecNumber>
    </recommendedName>
</protein>
<comment type="catalytic activity">
    <reaction evidence="1">
        <text>AMP + diphosphate = 5-phospho-alpha-D-ribose 1-diphosphate + adenine</text>
        <dbReference type="Rhea" id="RHEA:16609"/>
        <dbReference type="ChEBI" id="CHEBI:16708"/>
        <dbReference type="ChEBI" id="CHEBI:33019"/>
        <dbReference type="ChEBI" id="CHEBI:58017"/>
        <dbReference type="ChEBI" id="CHEBI:456215"/>
        <dbReference type="EC" id="2.4.2.7"/>
    </reaction>
</comment>
<dbReference type="EMBL" id="CSAJ01000505">
    <property type="protein sequence ID" value="COW78116.1"/>
    <property type="molecule type" value="Genomic_DNA"/>
</dbReference>
<evidence type="ECO:0000256" key="3">
    <source>
        <dbReference type="ARBA" id="ARBA00004659"/>
    </source>
</evidence>
<evidence type="ECO:0000313" key="11">
    <source>
        <dbReference type="EMBL" id="COW78116.1"/>
    </source>
</evidence>
<dbReference type="GO" id="GO:0003999">
    <property type="term" value="F:adenine phosphoribosyltransferase activity"/>
    <property type="evidence" value="ECO:0007669"/>
    <property type="project" value="UniProtKB-EC"/>
</dbReference>
<dbReference type="GO" id="GO:0005737">
    <property type="term" value="C:cytoplasm"/>
    <property type="evidence" value="ECO:0007669"/>
    <property type="project" value="UniProtKB-SubCell"/>
</dbReference>
<evidence type="ECO:0000313" key="12">
    <source>
        <dbReference type="Proteomes" id="UP000044938"/>
    </source>
</evidence>
<evidence type="ECO:0000259" key="10">
    <source>
        <dbReference type="Pfam" id="PF00156"/>
    </source>
</evidence>
<dbReference type="SUPFAM" id="SSF53271">
    <property type="entry name" value="PRTase-like"/>
    <property type="match status" value="1"/>
</dbReference>
<name>A0A655JE05_MYCTX</name>